<dbReference type="GO" id="GO:0008615">
    <property type="term" value="P:pyridoxine biosynthetic process"/>
    <property type="evidence" value="ECO:0007669"/>
    <property type="project" value="InterPro"/>
</dbReference>
<dbReference type="PANTHER" id="PTHR10851">
    <property type="entry name" value="PYRIDOXINE-5-PHOSPHATE OXIDASE"/>
    <property type="match status" value="1"/>
</dbReference>
<dbReference type="SUPFAM" id="SSF50475">
    <property type="entry name" value="FMN-binding split barrel"/>
    <property type="match status" value="1"/>
</dbReference>
<keyword evidence="5" id="KW-0285">Flavoprotein</keyword>
<keyword evidence="11" id="KW-1185">Reference proteome</keyword>
<dbReference type="InterPro" id="IPR012349">
    <property type="entry name" value="Split_barrel_FMN-bd"/>
</dbReference>
<reference evidence="10 11" key="1">
    <citation type="submission" date="2017-04" db="EMBL/GenBank/DDBJ databases">
        <title>Genome Sequence of the Model Brown-Rot Fungus Postia placenta SB12.</title>
        <authorList>
            <consortium name="DOE Joint Genome Institute"/>
            <person name="Gaskell J."/>
            <person name="Kersten P."/>
            <person name="Larrondo L.F."/>
            <person name="Canessa P."/>
            <person name="Martinez D."/>
            <person name="Hibbett D."/>
            <person name="Schmoll M."/>
            <person name="Kubicek C.P."/>
            <person name="Martinez A.T."/>
            <person name="Yadav J."/>
            <person name="Master E."/>
            <person name="Magnuson J.K."/>
            <person name="James T."/>
            <person name="Yaver D."/>
            <person name="Berka R."/>
            <person name="Labutti K."/>
            <person name="Lipzen A."/>
            <person name="Aerts A."/>
            <person name="Barry K."/>
            <person name="Henrissat B."/>
            <person name="Blanchette R."/>
            <person name="Grigoriev I."/>
            <person name="Cullen D."/>
        </authorList>
    </citation>
    <scope>NUCLEOTIDE SEQUENCE [LARGE SCALE GENOMIC DNA]</scope>
    <source>
        <strain evidence="10 11">MAD-698-R-SB12</strain>
    </source>
</reference>
<dbReference type="EC" id="1.4.3.5" evidence="4"/>
<evidence type="ECO:0000259" key="9">
    <source>
        <dbReference type="Pfam" id="PF10590"/>
    </source>
</evidence>
<keyword evidence="6" id="KW-0288">FMN</keyword>
<comment type="cofactor">
    <cofactor evidence="1">
        <name>FMN</name>
        <dbReference type="ChEBI" id="CHEBI:58210"/>
    </cofactor>
</comment>
<feature type="domain" description="Pyridoxine 5'-phosphate oxidase dimerisation C-terminal" evidence="9">
    <location>
        <begin position="155"/>
        <end position="204"/>
    </location>
</feature>
<sequence length="204" mass="23628">MTCHSYRQCNTAHKQYHAPELLSPSVVPVQGIVHESEAMTLCTVSMAGIPSVHIMLFKQLDLRRFVFYMSYMSCKLQELHMNTHGALAFHWRKVHKQVQVVVHVESDAYFHSHPVGSRLGTWASRQSTAWVNKLKWQSKVDENNLTMNMPLPEFWGGWWVVSNVSFKIEFWLGKPSCLHDQVRYLHAEGSPEDVPEWKIDRLAP</sequence>
<dbReference type="Gene3D" id="2.30.110.10">
    <property type="entry name" value="Electron Transport, Fmn-binding Protein, Chain A"/>
    <property type="match status" value="1"/>
</dbReference>
<evidence type="ECO:0000256" key="5">
    <source>
        <dbReference type="ARBA" id="ARBA00022630"/>
    </source>
</evidence>
<dbReference type="GO" id="GO:0004733">
    <property type="term" value="F:pyridoxamine phosphate oxidase activity"/>
    <property type="evidence" value="ECO:0007669"/>
    <property type="project" value="UniProtKB-EC"/>
</dbReference>
<dbReference type="UniPathway" id="UPA01068">
    <property type="reaction ID" value="UER00304"/>
</dbReference>
<comment type="pathway">
    <text evidence="2">Cofactor metabolism; pyridoxal 5'-phosphate salvage; pyridoxal 5'-phosphate from pyridoxamine 5'-phosphate: step 1/1.</text>
</comment>
<dbReference type="NCBIfam" id="NF004231">
    <property type="entry name" value="PRK05679.1"/>
    <property type="match status" value="1"/>
</dbReference>
<dbReference type="AlphaFoldDB" id="A0A1X6MTI2"/>
<dbReference type="GO" id="GO:0010181">
    <property type="term" value="F:FMN binding"/>
    <property type="evidence" value="ECO:0007669"/>
    <property type="project" value="InterPro"/>
</dbReference>
<comment type="pathway">
    <text evidence="3">Cofactor metabolism; pyridoxal 5'-phosphate salvage; pyridoxal 5'-phosphate from pyridoxine 5'-phosphate: step 1/1.</text>
</comment>
<dbReference type="OrthoDB" id="303614at2759"/>
<dbReference type="InterPro" id="IPR019576">
    <property type="entry name" value="Pyridoxamine_oxidase_dimer_C"/>
</dbReference>
<dbReference type="STRING" id="670580.A0A1X6MTI2"/>
<organism evidence="10 11">
    <name type="scientific">Postia placenta MAD-698-R-SB12</name>
    <dbReference type="NCBI Taxonomy" id="670580"/>
    <lineage>
        <taxon>Eukaryota</taxon>
        <taxon>Fungi</taxon>
        <taxon>Dikarya</taxon>
        <taxon>Basidiomycota</taxon>
        <taxon>Agaricomycotina</taxon>
        <taxon>Agaricomycetes</taxon>
        <taxon>Polyporales</taxon>
        <taxon>Adustoporiaceae</taxon>
        <taxon>Rhodonia</taxon>
    </lineage>
</organism>
<proteinExistence type="predicted"/>
<dbReference type="InterPro" id="IPR011576">
    <property type="entry name" value="Pyridox_Oxase_N"/>
</dbReference>
<dbReference type="RefSeq" id="XP_024336423.1">
    <property type="nucleotide sequence ID" value="XM_024479446.1"/>
</dbReference>
<dbReference type="Proteomes" id="UP000194127">
    <property type="component" value="Unassembled WGS sequence"/>
</dbReference>
<accession>A0A1X6MTI2</accession>
<name>A0A1X6MTI2_9APHY</name>
<protein>
    <recommendedName>
        <fullName evidence="4">pyridoxal 5'-phosphate synthase</fullName>
        <ecNumber evidence="4">1.4.3.5</ecNumber>
    </recommendedName>
</protein>
<evidence type="ECO:0000256" key="7">
    <source>
        <dbReference type="ARBA" id="ARBA00023002"/>
    </source>
</evidence>
<evidence type="ECO:0000256" key="3">
    <source>
        <dbReference type="ARBA" id="ARBA00005037"/>
    </source>
</evidence>
<gene>
    <name evidence="10" type="ORF">POSPLADRAFT_1048130</name>
</gene>
<dbReference type="PANTHER" id="PTHR10851:SF0">
    <property type="entry name" value="PYRIDOXINE-5'-PHOSPHATE OXIDASE"/>
    <property type="match status" value="1"/>
</dbReference>
<dbReference type="PIRSF" id="PIRSF000190">
    <property type="entry name" value="Pyd_amn-ph_oxd"/>
    <property type="match status" value="1"/>
</dbReference>
<evidence type="ECO:0000256" key="4">
    <source>
        <dbReference type="ARBA" id="ARBA00012801"/>
    </source>
</evidence>
<evidence type="ECO:0000256" key="2">
    <source>
        <dbReference type="ARBA" id="ARBA00004738"/>
    </source>
</evidence>
<dbReference type="InterPro" id="IPR000659">
    <property type="entry name" value="Pyridox_Oxase"/>
</dbReference>
<evidence type="ECO:0000256" key="6">
    <source>
        <dbReference type="ARBA" id="ARBA00022643"/>
    </source>
</evidence>
<evidence type="ECO:0000256" key="1">
    <source>
        <dbReference type="ARBA" id="ARBA00001917"/>
    </source>
</evidence>
<dbReference type="EMBL" id="KZ110601">
    <property type="protein sequence ID" value="OSX59629.1"/>
    <property type="molecule type" value="Genomic_DNA"/>
</dbReference>
<dbReference type="Pfam" id="PF01243">
    <property type="entry name" value="PNPOx_N"/>
    <property type="match status" value="1"/>
</dbReference>
<evidence type="ECO:0000259" key="8">
    <source>
        <dbReference type="Pfam" id="PF01243"/>
    </source>
</evidence>
<evidence type="ECO:0000313" key="10">
    <source>
        <dbReference type="EMBL" id="OSX59629.1"/>
    </source>
</evidence>
<feature type="domain" description="Pyridoxamine 5'-phosphate oxidase N-terminal" evidence="8">
    <location>
        <begin position="30"/>
        <end position="128"/>
    </location>
</feature>
<dbReference type="GeneID" id="36324396"/>
<evidence type="ECO:0000313" key="11">
    <source>
        <dbReference type="Proteomes" id="UP000194127"/>
    </source>
</evidence>
<keyword evidence="7" id="KW-0560">Oxidoreductase</keyword>
<dbReference type="Pfam" id="PF10590">
    <property type="entry name" value="PNP_phzG_C"/>
    <property type="match status" value="1"/>
</dbReference>